<dbReference type="InterPro" id="IPR032675">
    <property type="entry name" value="LRR_dom_sf"/>
</dbReference>
<dbReference type="Gene3D" id="3.80.10.10">
    <property type="entry name" value="Ribonuclease Inhibitor"/>
    <property type="match status" value="1"/>
</dbReference>
<evidence type="ECO:0008006" key="3">
    <source>
        <dbReference type="Google" id="ProtNLM"/>
    </source>
</evidence>
<reference evidence="1 2" key="1">
    <citation type="submission" date="2020-02" db="EMBL/GenBank/DDBJ databases">
        <authorList>
            <person name="Ma Q."/>
            <person name="Huang Y."/>
            <person name="Song X."/>
            <person name="Pei D."/>
        </authorList>
    </citation>
    <scope>NUCLEOTIDE SEQUENCE [LARGE SCALE GENOMIC DNA]</scope>
    <source>
        <strain evidence="1">Sxm20200214</strain>
        <tissue evidence="1">Leaf</tissue>
    </source>
</reference>
<dbReference type="SUPFAM" id="SSF52058">
    <property type="entry name" value="L domain-like"/>
    <property type="match status" value="1"/>
</dbReference>
<gene>
    <name evidence="1" type="ORF">Bca52824_000983</name>
</gene>
<comment type="caution">
    <text evidence="1">The sequence shown here is derived from an EMBL/GenBank/DDBJ whole genome shotgun (WGS) entry which is preliminary data.</text>
</comment>
<evidence type="ECO:0000313" key="2">
    <source>
        <dbReference type="Proteomes" id="UP000886595"/>
    </source>
</evidence>
<sequence length="114" mass="12902">MIDLKVKTVKISTESKEDVIFPSLESLTLEGTSIEEDPMPALQKLSRLEDLVLKECEWTGTMMSISEQGFGQLRKLELITVRLDELQIEEEAMPSLLKLNLEIERGATKLLIPD</sequence>
<protein>
    <recommendedName>
        <fullName evidence="3">Disease resistance protein</fullName>
    </recommendedName>
</protein>
<accession>A0A8X7WKM0</accession>
<proteinExistence type="predicted"/>
<dbReference type="EMBL" id="JAAMPC010000001">
    <property type="protein sequence ID" value="KAG2329803.1"/>
    <property type="molecule type" value="Genomic_DNA"/>
</dbReference>
<name>A0A8X7WKM0_BRACI</name>
<dbReference type="AlphaFoldDB" id="A0A8X7WKM0"/>
<keyword evidence="2" id="KW-1185">Reference proteome</keyword>
<evidence type="ECO:0000313" key="1">
    <source>
        <dbReference type="EMBL" id="KAG2329803.1"/>
    </source>
</evidence>
<organism evidence="1 2">
    <name type="scientific">Brassica carinata</name>
    <name type="common">Ethiopian mustard</name>
    <name type="synonym">Abyssinian cabbage</name>
    <dbReference type="NCBI Taxonomy" id="52824"/>
    <lineage>
        <taxon>Eukaryota</taxon>
        <taxon>Viridiplantae</taxon>
        <taxon>Streptophyta</taxon>
        <taxon>Embryophyta</taxon>
        <taxon>Tracheophyta</taxon>
        <taxon>Spermatophyta</taxon>
        <taxon>Magnoliopsida</taxon>
        <taxon>eudicotyledons</taxon>
        <taxon>Gunneridae</taxon>
        <taxon>Pentapetalae</taxon>
        <taxon>rosids</taxon>
        <taxon>malvids</taxon>
        <taxon>Brassicales</taxon>
        <taxon>Brassicaceae</taxon>
        <taxon>Brassiceae</taxon>
        <taxon>Brassica</taxon>
    </lineage>
</organism>
<dbReference type="Proteomes" id="UP000886595">
    <property type="component" value="Unassembled WGS sequence"/>
</dbReference>
<dbReference type="OrthoDB" id="1917524at2759"/>